<comment type="caution">
    <text evidence="1">The sequence shown here is derived from an EMBL/GenBank/DDBJ whole genome shotgun (WGS) entry which is preliminary data.</text>
</comment>
<evidence type="ECO:0000313" key="1">
    <source>
        <dbReference type="EMBL" id="MBE9031491.1"/>
    </source>
</evidence>
<dbReference type="AlphaFoldDB" id="A0A928VMX2"/>
<keyword evidence="2" id="KW-1185">Reference proteome</keyword>
<gene>
    <name evidence="1" type="ORF">IQ266_17295</name>
</gene>
<organism evidence="1 2">
    <name type="scientific">Romeriopsis navalis LEGE 11480</name>
    <dbReference type="NCBI Taxonomy" id="2777977"/>
    <lineage>
        <taxon>Bacteria</taxon>
        <taxon>Bacillati</taxon>
        <taxon>Cyanobacteriota</taxon>
        <taxon>Cyanophyceae</taxon>
        <taxon>Leptolyngbyales</taxon>
        <taxon>Leptolyngbyaceae</taxon>
        <taxon>Romeriopsis</taxon>
        <taxon>Romeriopsis navalis</taxon>
    </lineage>
</organism>
<proteinExistence type="predicted"/>
<dbReference type="RefSeq" id="WP_264326319.1">
    <property type="nucleotide sequence ID" value="NZ_JADEXQ010000065.1"/>
</dbReference>
<dbReference type="EMBL" id="JADEXQ010000065">
    <property type="protein sequence ID" value="MBE9031491.1"/>
    <property type="molecule type" value="Genomic_DNA"/>
</dbReference>
<accession>A0A928VMX2</accession>
<name>A0A928VMX2_9CYAN</name>
<dbReference type="Proteomes" id="UP000625316">
    <property type="component" value="Unassembled WGS sequence"/>
</dbReference>
<evidence type="ECO:0000313" key="2">
    <source>
        <dbReference type="Proteomes" id="UP000625316"/>
    </source>
</evidence>
<reference evidence="1" key="1">
    <citation type="submission" date="2020-10" db="EMBL/GenBank/DDBJ databases">
        <authorList>
            <person name="Castelo-Branco R."/>
            <person name="Eusebio N."/>
            <person name="Adriana R."/>
            <person name="Vieira A."/>
            <person name="Brugerolle De Fraissinette N."/>
            <person name="Rezende De Castro R."/>
            <person name="Schneider M.P."/>
            <person name="Vasconcelos V."/>
            <person name="Leao P.N."/>
        </authorList>
    </citation>
    <scope>NUCLEOTIDE SEQUENCE</scope>
    <source>
        <strain evidence="1">LEGE 11480</strain>
    </source>
</reference>
<sequence length="206" mass="24226">MKYFSTLQRIQSELEEIVFLEVKKNHLKAGPGSKEIRNFLANLDIEAPDEVIEFYGEVHSFSIEWRAMKNSMAKYLKNEELIAGRINILGLEQSLFGINKVKGWKDVIWYEDMESDDLELCQSIHPFDFYFPDQGEMACFQILKNEINEKIFLYGDESSLCSMNMGIREYLDLLLQTKGMLFWQQSLIFGGEKKKQLEYYMPLLNR</sequence>
<protein>
    <submittedName>
        <fullName evidence="1">Uncharacterized protein</fullName>
    </submittedName>
</protein>